<evidence type="ECO:0000313" key="11">
    <source>
        <dbReference type="EMBL" id="MCD9880328.1"/>
    </source>
</evidence>
<dbReference type="GO" id="GO:0000287">
    <property type="term" value="F:magnesium ion binding"/>
    <property type="evidence" value="ECO:0007669"/>
    <property type="project" value="UniProtKB-UniRule"/>
</dbReference>
<name>A0A9Q3VZ79_9ACTN</name>
<evidence type="ECO:0000256" key="5">
    <source>
        <dbReference type="ARBA" id="ARBA00022842"/>
    </source>
</evidence>
<feature type="binding site" evidence="7">
    <location>
        <position position="103"/>
    </location>
    <ligand>
        <name>1D-myo-inositol 3-phosphate</name>
        <dbReference type="ChEBI" id="CHEBI:58401"/>
    </ligand>
</feature>
<feature type="binding site" evidence="7">
    <location>
        <position position="260"/>
    </location>
    <ligand>
        <name>UDP-N-acetyl-alpha-D-glucosamine</name>
        <dbReference type="ChEBI" id="CHEBI:57705"/>
    </ligand>
</feature>
<feature type="binding site" evidence="7">
    <location>
        <position position="321"/>
    </location>
    <ligand>
        <name>UDP-N-acetyl-alpha-D-glucosamine</name>
        <dbReference type="ChEBI" id="CHEBI:57705"/>
    </ligand>
</feature>
<keyword evidence="3 7" id="KW-0808">Transferase</keyword>
<feature type="domain" description="Glycosyl transferase family 1" evidence="9">
    <location>
        <begin position="236"/>
        <end position="410"/>
    </location>
</feature>
<dbReference type="EMBL" id="JAJSBI010000038">
    <property type="protein sequence ID" value="MCD9880328.1"/>
    <property type="molecule type" value="Genomic_DNA"/>
</dbReference>
<dbReference type="GO" id="GO:0008375">
    <property type="term" value="F:acetylglucosaminyltransferase activity"/>
    <property type="evidence" value="ECO:0007669"/>
    <property type="project" value="UniProtKB-UniRule"/>
</dbReference>
<feature type="binding site" evidence="7">
    <location>
        <begin position="45"/>
        <end position="50"/>
    </location>
    <ligand>
        <name>1D-myo-inositol 3-phosphate</name>
        <dbReference type="ChEBI" id="CHEBI:58401"/>
    </ligand>
</feature>
<dbReference type="GO" id="GO:0102710">
    <property type="term" value="F:D-inositol-3-phosphate glycosyltransferase activity"/>
    <property type="evidence" value="ECO:0007669"/>
    <property type="project" value="UniProtKB-EC"/>
</dbReference>
<comment type="function">
    <text evidence="7">Catalyzes the transfer of a N-acetyl-glucosamine moiety to 1D-myo-inositol 3-phosphate to produce 1D-myo-inositol 2-acetamido-2-deoxy-glucopyranoside 3-phosphate in the mycothiol biosynthesis pathway.</text>
</comment>
<accession>A0A9Q3VZ79</accession>
<dbReference type="SUPFAM" id="SSF53756">
    <property type="entry name" value="UDP-Glycosyltransferase/glycogen phosphorylase"/>
    <property type="match status" value="1"/>
</dbReference>
<comment type="caution">
    <text evidence="11">The sequence shown here is derived from an EMBL/GenBank/DDBJ whole genome shotgun (WGS) entry which is preliminary data.</text>
</comment>
<organism evidence="11 12">
    <name type="scientific">Streptomyces guryensis</name>
    <dbReference type="NCBI Taxonomy" id="2886947"/>
    <lineage>
        <taxon>Bacteria</taxon>
        <taxon>Bacillati</taxon>
        <taxon>Actinomycetota</taxon>
        <taxon>Actinomycetes</taxon>
        <taxon>Kitasatosporales</taxon>
        <taxon>Streptomycetaceae</taxon>
        <taxon>Streptomyces</taxon>
    </lineage>
</organism>
<dbReference type="Gene3D" id="3.40.50.2000">
    <property type="entry name" value="Glycogen Phosphorylase B"/>
    <property type="match status" value="2"/>
</dbReference>
<sequence>MSQYVSRLGRRSQAAPPRLRLHRRPRRVAMLSVHTSPLHQPGTGDAGGMNVYIVELAQRLAAINIEVEIFTRATTAALPPTVELTPGVLVRHVDAGPYEGLAKEELPAQLCAFTHGVMQAWAGHRPGYYDLVHSHYWLSGHVGWLAAQRWGSPLVHAMHTMAKVKNANLADGDTPEPAARVIGETQIVEAADRLIANTAEEADELVRHYSAEPDKVAVVHPGVNLDRFRPADGRAAARARLDLPQDALIPLFAGRIQPLKAPDVLLRAIAVLLDERPELRSRIVVPIVGGPSGSGLAKPEGLQKLASRLGIADVVRFRPPVDQDQLADWFRAASVLVMPSYSESFGLVAIEAQAAGTPVLAASVGGLPVAVSDKQTGFLVRGHNPADYARVLSDFADDPALPTRMGAAAARHAQSFGWDTAAATTADVYTAAMQSYRRHVRSHHG</sequence>
<keyword evidence="4 7" id="KW-0479">Metal-binding</keyword>
<dbReference type="InterPro" id="IPR017814">
    <property type="entry name" value="Mycothiol_biosynthesis_MshA"/>
</dbReference>
<dbReference type="Proteomes" id="UP001108029">
    <property type="component" value="Unassembled WGS sequence"/>
</dbReference>
<feature type="region of interest" description="Disordered" evidence="8">
    <location>
        <begin position="1"/>
        <end position="20"/>
    </location>
</feature>
<dbReference type="InterPro" id="IPR001296">
    <property type="entry name" value="Glyco_trans_1"/>
</dbReference>
<evidence type="ECO:0000256" key="7">
    <source>
        <dbReference type="HAMAP-Rule" id="MF_01695"/>
    </source>
</evidence>
<gene>
    <name evidence="7 11" type="primary">mshA</name>
    <name evidence="11" type="ORF">LJ657_43615</name>
</gene>
<feature type="binding site" evidence="7">
    <location>
        <begin position="40"/>
        <end position="41"/>
    </location>
    <ligand>
        <name>UDP-N-acetyl-alpha-D-glucosamine</name>
        <dbReference type="ChEBI" id="CHEBI:57705"/>
    </ligand>
</feature>
<keyword evidence="12" id="KW-1185">Reference proteome</keyword>
<dbReference type="InterPro" id="IPR028098">
    <property type="entry name" value="Glyco_trans_4-like_N"/>
</dbReference>
<feature type="binding site" evidence="7">
    <location>
        <position position="330"/>
    </location>
    <ligand>
        <name>Mg(2+)</name>
        <dbReference type="ChEBI" id="CHEBI:18420"/>
    </ligand>
</feature>
<feature type="binding site" evidence="7">
    <location>
        <position position="357"/>
    </location>
    <ligand>
        <name>Mg(2+)</name>
        <dbReference type="ChEBI" id="CHEBI:18420"/>
    </ligand>
</feature>
<dbReference type="HAMAP" id="MF_01695">
    <property type="entry name" value="MshA"/>
    <property type="match status" value="1"/>
</dbReference>
<dbReference type="EC" id="2.4.1.250" evidence="7"/>
<feature type="binding site" evidence="7">
    <location>
        <position position="34"/>
    </location>
    <ligand>
        <name>1D-myo-inositol 3-phosphate</name>
        <dbReference type="ChEBI" id="CHEBI:58401"/>
    </ligand>
</feature>
<evidence type="ECO:0000256" key="8">
    <source>
        <dbReference type="SAM" id="MobiDB-lite"/>
    </source>
</evidence>
<evidence type="ECO:0000256" key="3">
    <source>
        <dbReference type="ARBA" id="ARBA00022679"/>
    </source>
</evidence>
<dbReference type="CDD" id="cd03800">
    <property type="entry name" value="GT4_sucrose_synthase"/>
    <property type="match status" value="1"/>
</dbReference>
<evidence type="ECO:0000256" key="6">
    <source>
        <dbReference type="ARBA" id="ARBA00048131"/>
    </source>
</evidence>
<feature type="binding site" evidence="7">
    <location>
        <position position="136"/>
    </location>
    <ligand>
        <name>1D-myo-inositol 3-phosphate</name>
        <dbReference type="ChEBI" id="CHEBI:58401"/>
    </ligand>
</feature>
<comment type="similarity">
    <text evidence="1 7">Belongs to the glycosyltransferase group 1 family. MshA subfamily.</text>
</comment>
<evidence type="ECO:0000256" key="1">
    <source>
        <dbReference type="ARBA" id="ARBA00008449"/>
    </source>
</evidence>
<dbReference type="PANTHER" id="PTHR12526:SF510">
    <property type="entry name" value="D-INOSITOL 3-PHOSPHATE GLYCOSYLTRANSFERASE"/>
    <property type="match status" value="1"/>
</dbReference>
<dbReference type="Pfam" id="PF13579">
    <property type="entry name" value="Glyco_trans_4_4"/>
    <property type="match status" value="1"/>
</dbReference>
<comment type="catalytic activity">
    <reaction evidence="6 7">
        <text>1D-myo-inositol 3-phosphate + UDP-N-acetyl-alpha-D-glucosamine = 1D-myo-inositol 2-acetamido-2-deoxy-alpha-D-glucopyranoside 3-phosphate + UDP + H(+)</text>
        <dbReference type="Rhea" id="RHEA:26188"/>
        <dbReference type="ChEBI" id="CHEBI:15378"/>
        <dbReference type="ChEBI" id="CHEBI:57705"/>
        <dbReference type="ChEBI" id="CHEBI:58223"/>
        <dbReference type="ChEBI" id="CHEBI:58401"/>
        <dbReference type="ChEBI" id="CHEBI:58892"/>
        <dbReference type="EC" id="2.4.1.250"/>
    </reaction>
</comment>
<evidence type="ECO:0000259" key="9">
    <source>
        <dbReference type="Pfam" id="PF00534"/>
    </source>
</evidence>
<feature type="binding site" evidence="7">
    <location>
        <position position="333"/>
    </location>
    <ligand>
        <name>Mg(2+)</name>
        <dbReference type="ChEBI" id="CHEBI:18420"/>
    </ligand>
</feature>
<feature type="binding site" evidence="7">
    <location>
        <position position="343"/>
    </location>
    <ligand>
        <name>UDP-N-acetyl-alpha-D-glucosamine</name>
        <dbReference type="ChEBI" id="CHEBI:57705"/>
    </ligand>
</feature>
<dbReference type="NCBIfam" id="TIGR03449">
    <property type="entry name" value="mycothiol_MshA"/>
    <property type="match status" value="1"/>
</dbReference>
<dbReference type="GO" id="GO:0010125">
    <property type="term" value="P:mycothiol biosynthetic process"/>
    <property type="evidence" value="ECO:0007669"/>
    <property type="project" value="UniProtKB-UniRule"/>
</dbReference>
<proteinExistence type="inferred from homology"/>
<evidence type="ECO:0000256" key="4">
    <source>
        <dbReference type="ARBA" id="ARBA00022723"/>
    </source>
</evidence>
<feature type="binding site" evidence="7">
    <location>
        <position position="351"/>
    </location>
    <ligand>
        <name>UDP-N-acetyl-alpha-D-glucosamine</name>
        <dbReference type="ChEBI" id="CHEBI:57705"/>
    </ligand>
</feature>
<feature type="domain" description="Glycosyltransferase subfamily 4-like N-terminal" evidence="10">
    <location>
        <begin position="47"/>
        <end position="222"/>
    </location>
</feature>
<dbReference type="RefSeq" id="WP_232655258.1">
    <property type="nucleotide sequence ID" value="NZ_JAJSBI010000038.1"/>
</dbReference>
<comment type="subunit">
    <text evidence="7">Homodimer.</text>
</comment>
<evidence type="ECO:0000256" key="2">
    <source>
        <dbReference type="ARBA" id="ARBA00022676"/>
    </source>
</evidence>
<reference evidence="11" key="1">
    <citation type="submission" date="2021-12" db="EMBL/GenBank/DDBJ databases">
        <authorList>
            <person name="Lee J.-H."/>
            <person name="Kim S.-B."/>
        </authorList>
    </citation>
    <scope>NUCLEOTIDE SEQUENCE</scope>
    <source>
        <strain evidence="11">NR30</strain>
    </source>
</reference>
<feature type="binding site" evidence="7">
    <location>
        <position position="255"/>
    </location>
    <ligand>
        <name>UDP-N-acetyl-alpha-D-glucosamine</name>
        <dbReference type="ChEBI" id="CHEBI:57705"/>
    </ligand>
</feature>
<feature type="binding site" evidence="7">
    <location>
        <position position="48"/>
    </location>
    <ligand>
        <name>UDP-N-acetyl-alpha-D-glucosamine</name>
        <dbReference type="ChEBI" id="CHEBI:57705"/>
    </ligand>
</feature>
<evidence type="ECO:0000313" key="12">
    <source>
        <dbReference type="Proteomes" id="UP001108029"/>
    </source>
</evidence>
<keyword evidence="2 7" id="KW-0328">Glycosyltransferase</keyword>
<keyword evidence="5 7" id="KW-0460">Magnesium</keyword>
<feature type="binding site" evidence="7">
    <location>
        <position position="160"/>
    </location>
    <ligand>
        <name>1D-myo-inositol 3-phosphate</name>
        <dbReference type="ChEBI" id="CHEBI:58401"/>
    </ligand>
</feature>
<evidence type="ECO:0000259" key="10">
    <source>
        <dbReference type="Pfam" id="PF13579"/>
    </source>
</evidence>
<dbReference type="PANTHER" id="PTHR12526">
    <property type="entry name" value="GLYCOSYLTRANSFERASE"/>
    <property type="match status" value="1"/>
</dbReference>
<dbReference type="AlphaFoldDB" id="A0A9Q3VZ79"/>
<feature type="binding site" evidence="7">
    <location>
        <position position="331"/>
    </location>
    <ligand>
        <name>Mg(2+)</name>
        <dbReference type="ChEBI" id="CHEBI:18420"/>
    </ligand>
</feature>
<feature type="binding site" evidence="7">
    <location>
        <position position="180"/>
    </location>
    <ligand>
        <name>1D-myo-inositol 3-phosphate</name>
        <dbReference type="ChEBI" id="CHEBI:58401"/>
    </ligand>
</feature>
<protein>
    <recommendedName>
        <fullName evidence="7">D-inositol-3-phosphate glycosyltransferase</fullName>
        <ecNumber evidence="7">2.4.1.250</ecNumber>
    </recommendedName>
    <alternativeName>
        <fullName evidence="7">N-acetylglucosamine-inositol-phosphate N-acetylglucosaminyltransferase</fullName>
        <shortName evidence="7">GlcNAc-Ins-P N-acetylglucosaminyltransferase</shortName>
    </alternativeName>
</protein>
<dbReference type="Pfam" id="PF00534">
    <property type="entry name" value="Glycos_transf_1"/>
    <property type="match status" value="1"/>
</dbReference>